<keyword evidence="1" id="KW-0560">Oxidoreductase</keyword>
<dbReference type="OrthoDB" id="2735536at2759"/>
<keyword evidence="5" id="KW-1185">Reference proteome</keyword>
<feature type="domain" description="NAD-dependent epimerase/dehydratase" evidence="3">
    <location>
        <begin position="10"/>
        <end position="239"/>
    </location>
</feature>
<dbReference type="Gene3D" id="3.40.50.720">
    <property type="entry name" value="NAD(P)-binding Rossmann-like Domain"/>
    <property type="match status" value="1"/>
</dbReference>
<evidence type="ECO:0000313" key="5">
    <source>
        <dbReference type="Proteomes" id="UP000518752"/>
    </source>
</evidence>
<name>A0A8H5MDJ8_9AGAR</name>
<evidence type="ECO:0000313" key="4">
    <source>
        <dbReference type="EMBL" id="KAF5390052.1"/>
    </source>
</evidence>
<dbReference type="Pfam" id="PF01370">
    <property type="entry name" value="Epimerase"/>
    <property type="match status" value="1"/>
</dbReference>
<dbReference type="EMBL" id="JAACJN010000017">
    <property type="protein sequence ID" value="KAF5390052.1"/>
    <property type="molecule type" value="Genomic_DNA"/>
</dbReference>
<dbReference type="PANTHER" id="PTHR10366">
    <property type="entry name" value="NAD DEPENDENT EPIMERASE/DEHYDRATASE"/>
    <property type="match status" value="1"/>
</dbReference>
<dbReference type="InterPro" id="IPR050425">
    <property type="entry name" value="NAD(P)_dehydrat-like"/>
</dbReference>
<dbReference type="AlphaFoldDB" id="A0A8H5MDJ8"/>
<accession>A0A8H5MDJ8</accession>
<evidence type="ECO:0000259" key="3">
    <source>
        <dbReference type="Pfam" id="PF01370"/>
    </source>
</evidence>
<protein>
    <recommendedName>
        <fullName evidence="3">NAD-dependent epimerase/dehydratase domain-containing protein</fullName>
    </recommendedName>
</protein>
<gene>
    <name evidence="4" type="ORF">D9757_003795</name>
</gene>
<comment type="caution">
    <text evidence="4">The sequence shown here is derived from an EMBL/GenBank/DDBJ whole genome shotgun (WGS) entry which is preliminary data.</text>
</comment>
<dbReference type="Proteomes" id="UP000518752">
    <property type="component" value="Unassembled WGS sequence"/>
</dbReference>
<organism evidence="4 5">
    <name type="scientific">Collybiopsis confluens</name>
    <dbReference type="NCBI Taxonomy" id="2823264"/>
    <lineage>
        <taxon>Eukaryota</taxon>
        <taxon>Fungi</taxon>
        <taxon>Dikarya</taxon>
        <taxon>Basidiomycota</taxon>
        <taxon>Agaricomycotina</taxon>
        <taxon>Agaricomycetes</taxon>
        <taxon>Agaricomycetidae</taxon>
        <taxon>Agaricales</taxon>
        <taxon>Marasmiineae</taxon>
        <taxon>Omphalotaceae</taxon>
        <taxon>Collybiopsis</taxon>
    </lineage>
</organism>
<proteinExistence type="inferred from homology"/>
<dbReference type="PANTHER" id="PTHR10366:SF564">
    <property type="entry name" value="STEROL-4-ALPHA-CARBOXYLATE 3-DEHYDROGENASE, DECARBOXYLATING"/>
    <property type="match status" value="1"/>
</dbReference>
<comment type="similarity">
    <text evidence="2">Belongs to the NAD(P)-dependent epimerase/dehydratase family. Dihydroflavonol-4-reductase subfamily.</text>
</comment>
<dbReference type="SUPFAM" id="SSF51735">
    <property type="entry name" value="NAD(P)-binding Rossmann-fold domains"/>
    <property type="match status" value="1"/>
</dbReference>
<evidence type="ECO:0000256" key="2">
    <source>
        <dbReference type="ARBA" id="ARBA00023445"/>
    </source>
</evidence>
<sequence length="336" mass="36048">MSTNSHQDIILVTGVSGFIASHVAVDLLRRGLRVRGTARHAKLQVLRASNLTKLYPNLELVQVEDVASSDLTEVLKGVGSVVHIASPLAGKASAEVIIDSAISGTMNVLRQAQDAGVKDFVVTSSIATVYKDPNGLDVFSGITFSEKVFSEGVEEISREEVLKFGREHPGIKIATINPPFIYGPTATGFPPTTGQASLGTNGTVYTLLTGKLPPVGSPLFCDVRDAAKAHVAALLAVQADTIKPNEPQRFLVCGGSFHWKDAVEYLVQDAGVPDEVKRRLPSREELDKAVPFPGPISTVDTSLAKEVLGFESYIDWKTSVKDTILSLSEEEKVWLG</sequence>
<evidence type="ECO:0000256" key="1">
    <source>
        <dbReference type="ARBA" id="ARBA00023002"/>
    </source>
</evidence>
<dbReference type="InterPro" id="IPR001509">
    <property type="entry name" value="Epimerase_deHydtase"/>
</dbReference>
<reference evidence="4 5" key="1">
    <citation type="journal article" date="2020" name="ISME J.">
        <title>Uncovering the hidden diversity of litter-decomposition mechanisms in mushroom-forming fungi.</title>
        <authorList>
            <person name="Floudas D."/>
            <person name="Bentzer J."/>
            <person name="Ahren D."/>
            <person name="Johansson T."/>
            <person name="Persson P."/>
            <person name="Tunlid A."/>
        </authorList>
    </citation>
    <scope>NUCLEOTIDE SEQUENCE [LARGE SCALE GENOMIC DNA]</scope>
    <source>
        <strain evidence="4 5">CBS 406.79</strain>
    </source>
</reference>
<dbReference type="GO" id="GO:0016616">
    <property type="term" value="F:oxidoreductase activity, acting on the CH-OH group of donors, NAD or NADP as acceptor"/>
    <property type="evidence" value="ECO:0007669"/>
    <property type="project" value="TreeGrafter"/>
</dbReference>
<dbReference type="InterPro" id="IPR036291">
    <property type="entry name" value="NAD(P)-bd_dom_sf"/>
</dbReference>